<feature type="transmembrane region" description="Helical" evidence="4">
    <location>
        <begin position="176"/>
        <end position="195"/>
    </location>
</feature>
<comment type="caution">
    <text evidence="7">The sequence shown here is derived from an EMBL/GenBank/DDBJ whole genome shotgun (WGS) entry which is preliminary data.</text>
</comment>
<protein>
    <submittedName>
        <fullName evidence="6">HTH-type transcriptional regulator CueR</fullName>
    </submittedName>
</protein>
<dbReference type="PROSITE" id="PS50937">
    <property type="entry name" value="HTH_MERR_2"/>
    <property type="match status" value="1"/>
</dbReference>
<dbReference type="EMBL" id="MEHA01000001">
    <property type="protein sequence ID" value="ODR55690.1"/>
    <property type="molecule type" value="Genomic_DNA"/>
</dbReference>
<dbReference type="InterPro" id="IPR009061">
    <property type="entry name" value="DNA-bd_dom_put_sf"/>
</dbReference>
<evidence type="ECO:0000313" key="6">
    <source>
        <dbReference type="EMBL" id="ODM09676.1"/>
    </source>
</evidence>
<reference evidence="6 9" key="1">
    <citation type="submission" date="2016-07" db="EMBL/GenBank/DDBJ databases">
        <title>Characterization of isolates of Eisenbergiella tayi derived from blood cultures, using whole genome sequencing.</title>
        <authorList>
            <person name="Burdz T."/>
            <person name="Wiebe D."/>
            <person name="Huynh C."/>
            <person name="Bernard K."/>
        </authorList>
    </citation>
    <scope>NUCLEOTIDE SEQUENCE [LARGE SCALE GENOMIC DNA]</scope>
    <source>
        <strain evidence="6 9">NML 120489</strain>
    </source>
</reference>
<dbReference type="Pfam" id="PF13411">
    <property type="entry name" value="MerR_1"/>
    <property type="match status" value="1"/>
</dbReference>
<dbReference type="Proteomes" id="UP000095003">
    <property type="component" value="Unassembled WGS sequence"/>
</dbReference>
<keyword evidence="1" id="KW-0805">Transcription regulation</keyword>
<keyword evidence="2" id="KW-0238">DNA-binding</keyword>
<dbReference type="SMART" id="SM00422">
    <property type="entry name" value="HTH_MERR"/>
    <property type="match status" value="1"/>
</dbReference>
<evidence type="ECO:0000259" key="5">
    <source>
        <dbReference type="PROSITE" id="PS50937"/>
    </source>
</evidence>
<dbReference type="SUPFAM" id="SSF46955">
    <property type="entry name" value="Putative DNA-binding domain"/>
    <property type="match status" value="1"/>
</dbReference>
<gene>
    <name evidence="6" type="primary">cueR_1</name>
    <name evidence="6" type="ORF">BEH84_04043</name>
    <name evidence="7" type="ORF">BEI59_00520</name>
</gene>
<evidence type="ECO:0000313" key="7">
    <source>
        <dbReference type="EMBL" id="ODR55690.1"/>
    </source>
</evidence>
<evidence type="ECO:0000256" key="3">
    <source>
        <dbReference type="ARBA" id="ARBA00023163"/>
    </source>
</evidence>
<evidence type="ECO:0000256" key="1">
    <source>
        <dbReference type="ARBA" id="ARBA00023015"/>
    </source>
</evidence>
<dbReference type="OrthoDB" id="122388at2"/>
<dbReference type="Gene3D" id="1.10.1660.10">
    <property type="match status" value="1"/>
</dbReference>
<dbReference type="AlphaFoldDB" id="A0A1E3UNZ5"/>
<proteinExistence type="predicted"/>
<keyword evidence="4" id="KW-1133">Transmembrane helix</keyword>
<reference evidence="7 8" key="2">
    <citation type="submission" date="2016-08" db="EMBL/GenBank/DDBJ databases">
        <authorList>
            <person name="Seilhamer J.J."/>
        </authorList>
    </citation>
    <scope>NUCLEOTIDE SEQUENCE [LARGE SCALE GENOMIC DNA]</scope>
    <source>
        <strain evidence="7 8">NML150140-1</strain>
    </source>
</reference>
<dbReference type="PANTHER" id="PTHR30204">
    <property type="entry name" value="REDOX-CYCLING DRUG-SENSING TRANSCRIPTIONAL ACTIVATOR SOXR"/>
    <property type="match status" value="1"/>
</dbReference>
<keyword evidence="3" id="KW-0804">Transcription</keyword>
<feature type="domain" description="HTH merR-type" evidence="5">
    <location>
        <begin position="1"/>
        <end position="69"/>
    </location>
</feature>
<dbReference type="PANTHER" id="PTHR30204:SF94">
    <property type="entry name" value="HEAVY METAL-DEPENDENT TRANSCRIPTIONAL REGULATOR HI_0293-RELATED"/>
    <property type="match status" value="1"/>
</dbReference>
<dbReference type="RefSeq" id="WP_069158162.1">
    <property type="nucleotide sequence ID" value="NZ_JBKXXQ010000038.1"/>
</dbReference>
<dbReference type="GO" id="GO:0003677">
    <property type="term" value="F:DNA binding"/>
    <property type="evidence" value="ECO:0007669"/>
    <property type="project" value="UniProtKB-KW"/>
</dbReference>
<dbReference type="EMBL" id="MCGI01000004">
    <property type="protein sequence ID" value="ODM09676.1"/>
    <property type="molecule type" value="Genomic_DNA"/>
</dbReference>
<dbReference type="GO" id="GO:0003700">
    <property type="term" value="F:DNA-binding transcription factor activity"/>
    <property type="evidence" value="ECO:0007669"/>
    <property type="project" value="InterPro"/>
</dbReference>
<keyword evidence="4" id="KW-0472">Membrane</keyword>
<organism evidence="7 8">
    <name type="scientific">Eisenbergiella tayi</name>
    <dbReference type="NCBI Taxonomy" id="1432052"/>
    <lineage>
        <taxon>Bacteria</taxon>
        <taxon>Bacillati</taxon>
        <taxon>Bacillota</taxon>
        <taxon>Clostridia</taxon>
        <taxon>Lachnospirales</taxon>
        <taxon>Lachnospiraceae</taxon>
        <taxon>Eisenbergiella</taxon>
    </lineage>
</organism>
<dbReference type="InterPro" id="IPR047057">
    <property type="entry name" value="MerR_fam"/>
</dbReference>
<evidence type="ECO:0000313" key="8">
    <source>
        <dbReference type="Proteomes" id="UP000094271"/>
    </source>
</evidence>
<evidence type="ECO:0000256" key="4">
    <source>
        <dbReference type="SAM" id="Phobius"/>
    </source>
</evidence>
<feature type="transmembrane region" description="Helical" evidence="4">
    <location>
        <begin position="144"/>
        <end position="164"/>
    </location>
</feature>
<name>A0A1E3UNZ5_9FIRM</name>
<dbReference type="GeneID" id="93302007"/>
<dbReference type="InterPro" id="IPR000551">
    <property type="entry name" value="MerR-type_HTH_dom"/>
</dbReference>
<evidence type="ECO:0000256" key="2">
    <source>
        <dbReference type="ARBA" id="ARBA00023125"/>
    </source>
</evidence>
<dbReference type="Proteomes" id="UP000094271">
    <property type="component" value="Unassembled WGS sequence"/>
</dbReference>
<evidence type="ECO:0000313" key="9">
    <source>
        <dbReference type="Proteomes" id="UP000095003"/>
    </source>
</evidence>
<accession>A0A1E3UNZ5</accession>
<dbReference type="CDD" id="cd00592">
    <property type="entry name" value="HTH_MerR-like"/>
    <property type="match status" value="1"/>
</dbReference>
<sequence length="212" mass="25201">MNIKDVERITGLKKANIRYYEQEGLLQPKRNRQNNYREYDQQNIETLERIKLLRLLEVPVCQIRALQRGETTFHEVMDLQEKKFTEEIKEKKELLEICKLVKMSNSNFEGLTVTEPEGNGKYWSRMNGKILRQDRIRRIEANMVLVKNALPLLMLSYWIVWTAYQIGDHQFPAEFTVVYIVLTLAVFCFWCLLRLKVSREKCACMNKTESTE</sequence>
<keyword evidence="4" id="KW-0812">Transmembrane</keyword>